<evidence type="ECO:0000313" key="2">
    <source>
        <dbReference type="Proteomes" id="UP001154015"/>
    </source>
</evidence>
<dbReference type="InterPro" id="IPR045682">
    <property type="entry name" value="DUF6193"/>
</dbReference>
<gene>
    <name evidence="1" type="ORF">SGL43_03035</name>
</gene>
<comment type="caution">
    <text evidence="1">The sequence shown here is derived from an EMBL/GenBank/DDBJ whole genome shotgun (WGS) entry which is preliminary data.</text>
</comment>
<reference evidence="1" key="1">
    <citation type="submission" date="2022-03" db="EMBL/GenBank/DDBJ databases">
        <authorList>
            <person name="Leyn A S."/>
        </authorList>
    </citation>
    <scope>NUCLEOTIDE SEQUENCE</scope>
    <source>
        <strain evidence="1">Streptomyces globisporus 4-3</strain>
    </source>
</reference>
<accession>A0ABN8V554</accession>
<keyword evidence="2" id="KW-1185">Reference proteome</keyword>
<organism evidence="1 2">
    <name type="scientific">Streptomyces globisporus</name>
    <dbReference type="NCBI Taxonomy" id="1908"/>
    <lineage>
        <taxon>Bacteria</taxon>
        <taxon>Bacillati</taxon>
        <taxon>Actinomycetota</taxon>
        <taxon>Actinomycetes</taxon>
        <taxon>Kitasatosporales</taxon>
        <taxon>Streptomycetaceae</taxon>
        <taxon>Streptomyces</taxon>
    </lineage>
</organism>
<proteinExistence type="predicted"/>
<dbReference type="Proteomes" id="UP001154015">
    <property type="component" value="Unassembled WGS sequence"/>
</dbReference>
<evidence type="ECO:0000313" key="1">
    <source>
        <dbReference type="EMBL" id="CAH9416013.1"/>
    </source>
</evidence>
<dbReference type="EMBL" id="CAKXYP010000008">
    <property type="protein sequence ID" value="CAH9416013.1"/>
    <property type="molecule type" value="Genomic_DNA"/>
</dbReference>
<dbReference type="Pfam" id="PF19692">
    <property type="entry name" value="DUF6193"/>
    <property type="match status" value="1"/>
</dbReference>
<name>A0ABN8V554_STRGL</name>
<protein>
    <submittedName>
        <fullName evidence="1">Uncharacterized protein</fullName>
    </submittedName>
</protein>
<sequence length="137" mass="15123">MVEEVTFTREWHSVLSEPSGVIDPALSRAAHANPKLRSLFPLISHGSLQFSRCTQPPWSRDVPSLFRRRDGRFSVLRLWETGESGLREAGVADNAPEAVALLSATLPEHWGPAVEGTAQDLYHRTETPDSDALPPRG</sequence>